<keyword evidence="9" id="KW-0505">Motor protein</keyword>
<dbReference type="SMART" id="SM00302">
    <property type="entry name" value="GED"/>
    <property type="match status" value="1"/>
</dbReference>
<evidence type="ECO:0000256" key="4">
    <source>
        <dbReference type="ARBA" id="ARBA00022583"/>
    </source>
</evidence>
<keyword evidence="7" id="KW-0378">Hydrolase</keyword>
<gene>
    <name evidence="18" type="ORF">E2986_01072</name>
</gene>
<dbReference type="Gene3D" id="1.20.120.1240">
    <property type="entry name" value="Dynamin, middle domain"/>
    <property type="match status" value="1"/>
</dbReference>
<evidence type="ECO:0000256" key="6">
    <source>
        <dbReference type="ARBA" id="ARBA00022741"/>
    </source>
</evidence>
<feature type="region of interest" description="Disordered" evidence="14">
    <location>
        <begin position="687"/>
        <end position="762"/>
    </location>
</feature>
<dbReference type="AlphaFoldDB" id="A0A833RTQ2"/>
<dbReference type="InterPro" id="IPR027417">
    <property type="entry name" value="P-loop_NTPase"/>
</dbReference>
<comment type="catalytic activity">
    <reaction evidence="11">
        <text>GTP + H2O = GDP + phosphate + H(+)</text>
        <dbReference type="Rhea" id="RHEA:19669"/>
        <dbReference type="ChEBI" id="CHEBI:15377"/>
        <dbReference type="ChEBI" id="CHEBI:15378"/>
        <dbReference type="ChEBI" id="CHEBI:37565"/>
        <dbReference type="ChEBI" id="CHEBI:43474"/>
        <dbReference type="ChEBI" id="CHEBI:58189"/>
        <dbReference type="EC" id="3.6.5.5"/>
    </reaction>
</comment>
<evidence type="ECO:0000256" key="2">
    <source>
        <dbReference type="ARBA" id="ARBA00011980"/>
    </source>
</evidence>
<dbReference type="GO" id="GO:0003924">
    <property type="term" value="F:GTPase activity"/>
    <property type="evidence" value="ECO:0007669"/>
    <property type="project" value="InterPro"/>
</dbReference>
<dbReference type="InterPro" id="IPR030381">
    <property type="entry name" value="G_DYNAMIN_dom"/>
</dbReference>
<keyword evidence="19" id="KW-1185">Reference proteome</keyword>
<dbReference type="SMART" id="SM00053">
    <property type="entry name" value="DYNc"/>
    <property type="match status" value="1"/>
</dbReference>
<dbReference type="CDD" id="cd01256">
    <property type="entry name" value="PH_dynamin"/>
    <property type="match status" value="1"/>
</dbReference>
<dbReference type="InterPro" id="IPR022812">
    <property type="entry name" value="Dynamin"/>
</dbReference>
<dbReference type="PROSITE" id="PS50003">
    <property type="entry name" value="PH_DOMAIN"/>
    <property type="match status" value="1"/>
</dbReference>
<keyword evidence="4" id="KW-0254">Endocytosis</keyword>
<dbReference type="InterPro" id="IPR000375">
    <property type="entry name" value="Dynamin_stalk"/>
</dbReference>
<accession>A0A833RTQ2</accession>
<dbReference type="Gene3D" id="3.40.50.300">
    <property type="entry name" value="P-loop containing nucleotide triphosphate hydrolases"/>
    <property type="match status" value="1"/>
</dbReference>
<dbReference type="Gene3D" id="2.30.29.30">
    <property type="entry name" value="Pleckstrin-homology domain (PH domain)/Phosphotyrosine-binding domain (PTB)"/>
    <property type="match status" value="1"/>
</dbReference>
<dbReference type="Pfam" id="PF00350">
    <property type="entry name" value="Dynamin_N"/>
    <property type="match status" value="1"/>
</dbReference>
<dbReference type="GO" id="GO:0008017">
    <property type="term" value="F:microtubule binding"/>
    <property type="evidence" value="ECO:0007669"/>
    <property type="project" value="TreeGrafter"/>
</dbReference>
<keyword evidence="3" id="KW-0963">Cytoplasm</keyword>
<dbReference type="InterPro" id="IPR020850">
    <property type="entry name" value="GED_dom"/>
</dbReference>
<dbReference type="PROSITE" id="PS51388">
    <property type="entry name" value="GED"/>
    <property type="match status" value="1"/>
</dbReference>
<dbReference type="InterPro" id="IPR001401">
    <property type="entry name" value="Dynamin_GTPase"/>
</dbReference>
<dbReference type="PANTHER" id="PTHR11566:SF212">
    <property type="entry name" value="DYNAMIN"/>
    <property type="match status" value="1"/>
</dbReference>
<dbReference type="FunFam" id="1.20.120.1240:FF:000008">
    <property type="entry name" value="dynamin-3 isoform X1"/>
    <property type="match status" value="1"/>
</dbReference>
<comment type="subcellular location">
    <subcellularLocation>
        <location evidence="1">Cytoplasm</location>
        <location evidence="1">Cytoskeleton</location>
    </subcellularLocation>
</comment>
<dbReference type="Proteomes" id="UP000655588">
    <property type="component" value="Unassembled WGS sequence"/>
</dbReference>
<evidence type="ECO:0000256" key="1">
    <source>
        <dbReference type="ARBA" id="ARBA00004245"/>
    </source>
</evidence>
<dbReference type="PRINTS" id="PR00195">
    <property type="entry name" value="DYNAMIN"/>
</dbReference>
<name>A0A833RTQ2_9HYME</name>
<dbReference type="FunFam" id="3.40.50.300:FF:000045">
    <property type="entry name" value="dynamin-1 isoform X2"/>
    <property type="match status" value="1"/>
</dbReference>
<feature type="domain" description="GED" evidence="16">
    <location>
        <begin position="588"/>
        <end position="679"/>
    </location>
</feature>
<proteinExistence type="inferred from homology"/>
<dbReference type="GO" id="GO:0012501">
    <property type="term" value="P:programmed cell death"/>
    <property type="evidence" value="ECO:0007669"/>
    <property type="project" value="UniProtKB-ARBA"/>
</dbReference>
<comment type="caution">
    <text evidence="18">The sequence shown here is derived from an EMBL/GenBank/DDBJ whole genome shotgun (WGS) entry which is preliminary data.</text>
</comment>
<evidence type="ECO:0000256" key="10">
    <source>
        <dbReference type="ARBA" id="ARBA00023212"/>
    </source>
</evidence>
<dbReference type="PANTHER" id="PTHR11566">
    <property type="entry name" value="DYNAMIN"/>
    <property type="match status" value="1"/>
</dbReference>
<keyword evidence="5" id="KW-0493">Microtubule</keyword>
<evidence type="ECO:0000256" key="5">
    <source>
        <dbReference type="ARBA" id="ARBA00022701"/>
    </source>
</evidence>
<evidence type="ECO:0000256" key="12">
    <source>
        <dbReference type="ARBA" id="ARBA00067339"/>
    </source>
</evidence>
<evidence type="ECO:0000256" key="9">
    <source>
        <dbReference type="ARBA" id="ARBA00023175"/>
    </source>
</evidence>
<dbReference type="InterPro" id="IPR011993">
    <property type="entry name" value="PH-like_dom_sf"/>
</dbReference>
<dbReference type="Pfam" id="PF01031">
    <property type="entry name" value="Dynamin_M"/>
    <property type="match status" value="2"/>
</dbReference>
<dbReference type="InterPro" id="IPR019762">
    <property type="entry name" value="Dynamin_GTPase_CS"/>
</dbReference>
<dbReference type="InterPro" id="IPR003130">
    <property type="entry name" value="GED"/>
</dbReference>
<sequence>MAGNVGMEQLIPIVNKLQDAFTQLGVHMQLDLPQIAVVGGQSAGKSSVLENFVGKDFLPRGSGIVTRRPLILQLINSTTEFAEFLHCKGKKFVDFDEVRKEIEAETDRVTGSNKGISNIPINLRVYSPNVLNLTLIDLPGLTKVPIGDQPADIEAQIKGMIFQFIKRENCLILAVTPANTDLANSDALKLAKEVDPQGVRTIGVITKLDLMDDGTDARDILENKLLPLRRGYIGVVNRSQKDIEGRKDIKNALAAERKFFLSHPSYRHLADRLGTPYLQLLVYALIERKTFLRMIQQLQSDFERTIEGSGSAQINTMELSGGAKINRLFHERFPFEIVKMEFDEKELRREIAFAIRNIHGIRVGLFTPDMAFEAIVKKQINRLKEPSLKCVDLVVQELSNVVRICTDRMSRYPRLREETERIITTYVRQREQLCKEQLILLVDCELAYMNTNHEDFIGFANAAASSHNASAQQSSENAVKSGRHTLGNQEREKKYMLPLDGLKLRDLEQGFMSRRHLFALFNPEGRNVYKDYKQLELSCETQDDVDSWKASFLRAGVYPEKSTEQANGEGEGGSEAQSSMDPQLERQVETIRNLVDSYMKIVTKTTRDLVPKTIMHLIINNAKDFINGELLAHLYASGDQASMMEESPEEAQKREEMLRMYHACKEALRIIGDVSMATVSTPVPPPVKNDWLASGENPRLSPPSPGGPRRGVTQPPPLSSSRAPPPVPTGGRPAPAIPNRPGPGGPPPARSTPGLPPPLIPS</sequence>
<dbReference type="Pfam" id="PF02212">
    <property type="entry name" value="GED"/>
    <property type="match status" value="1"/>
</dbReference>
<evidence type="ECO:0000313" key="18">
    <source>
        <dbReference type="EMBL" id="KAF3429084.1"/>
    </source>
</evidence>
<dbReference type="PROSITE" id="PS00410">
    <property type="entry name" value="G_DYNAMIN_1"/>
    <property type="match status" value="1"/>
</dbReference>
<keyword evidence="8 13" id="KW-0342">GTP-binding</keyword>
<dbReference type="GO" id="GO:0005737">
    <property type="term" value="C:cytoplasm"/>
    <property type="evidence" value="ECO:0007669"/>
    <property type="project" value="UniProtKB-ARBA"/>
</dbReference>
<evidence type="ECO:0000256" key="7">
    <source>
        <dbReference type="ARBA" id="ARBA00022801"/>
    </source>
</evidence>
<dbReference type="InterPro" id="IPR001849">
    <property type="entry name" value="PH_domain"/>
</dbReference>
<dbReference type="GO" id="GO:0005819">
    <property type="term" value="C:spindle"/>
    <property type="evidence" value="ECO:0007669"/>
    <property type="project" value="UniProtKB-ARBA"/>
</dbReference>
<dbReference type="PROSITE" id="PS51718">
    <property type="entry name" value="G_DYNAMIN_2"/>
    <property type="match status" value="1"/>
</dbReference>
<feature type="compositionally biased region" description="Low complexity" evidence="14">
    <location>
        <begin position="564"/>
        <end position="579"/>
    </location>
</feature>
<dbReference type="SUPFAM" id="SSF52540">
    <property type="entry name" value="P-loop containing nucleoside triphosphate hydrolases"/>
    <property type="match status" value="1"/>
</dbReference>
<evidence type="ECO:0000256" key="8">
    <source>
        <dbReference type="ARBA" id="ARBA00023134"/>
    </source>
</evidence>
<feature type="compositionally biased region" description="Pro residues" evidence="14">
    <location>
        <begin position="735"/>
        <end position="762"/>
    </location>
</feature>
<keyword evidence="10" id="KW-0206">Cytoskeleton</keyword>
<feature type="domain" description="Dynamin-type G" evidence="17">
    <location>
        <begin position="29"/>
        <end position="296"/>
    </location>
</feature>
<reference evidence="18" key="1">
    <citation type="submission" date="2019-11" db="EMBL/GenBank/DDBJ databases">
        <title>The nuclear and mitochondrial genomes of Frieseomelitta varia - a highly eusocial stingless bee (Meliponini) with a permanently sterile worker caste.</title>
        <authorList>
            <person name="Freitas F.C.P."/>
            <person name="Lourenco A.P."/>
            <person name="Nunes F.M.F."/>
            <person name="Paschoal A.R."/>
            <person name="Abreu F.C.P."/>
            <person name="Barbin F.O."/>
            <person name="Bataglia L."/>
            <person name="Cardoso-Junior C.A.M."/>
            <person name="Cervoni M.S."/>
            <person name="Silva S.R."/>
            <person name="Dalarmi F."/>
            <person name="Del Lama M.A."/>
            <person name="Depintor T.S."/>
            <person name="Ferreira K.M."/>
            <person name="Goria P.S."/>
            <person name="Jaskot M.C."/>
            <person name="Lago D.C."/>
            <person name="Luna-Lucena D."/>
            <person name="Moda L.M."/>
            <person name="Nascimento L."/>
            <person name="Pedrino M."/>
            <person name="Rabico F.O."/>
            <person name="Sanches F.C."/>
            <person name="Santos D.E."/>
            <person name="Santos C.G."/>
            <person name="Vieira J."/>
            <person name="Lopes T.F."/>
            <person name="Barchuk A.R."/>
            <person name="Hartfelder K."/>
            <person name="Simoes Z.L.P."/>
            <person name="Bitondi M.M.G."/>
            <person name="Pinheiro D.G."/>
        </authorList>
    </citation>
    <scope>NUCLEOTIDE SEQUENCE</scope>
    <source>
        <strain evidence="18">USP_RPSP 00005682</strain>
        <tissue evidence="18">Whole individual</tissue>
    </source>
</reference>
<dbReference type="GO" id="GO:0098793">
    <property type="term" value="C:presynapse"/>
    <property type="evidence" value="ECO:0007669"/>
    <property type="project" value="GOC"/>
</dbReference>
<dbReference type="GO" id="GO:0016185">
    <property type="term" value="P:synaptic vesicle budding from presynaptic endocytic zone membrane"/>
    <property type="evidence" value="ECO:0007669"/>
    <property type="project" value="TreeGrafter"/>
</dbReference>
<protein>
    <recommendedName>
        <fullName evidence="12">Dynamin</fullName>
        <ecNumber evidence="2">3.6.5.5</ecNumber>
    </recommendedName>
</protein>
<keyword evidence="6 13" id="KW-0547">Nucleotide-binding</keyword>
<dbReference type="InterPro" id="IPR045063">
    <property type="entry name" value="Dynamin_N"/>
</dbReference>
<dbReference type="EC" id="3.6.5.5" evidence="2"/>
<feature type="compositionally biased region" description="Pro residues" evidence="14">
    <location>
        <begin position="714"/>
        <end position="728"/>
    </location>
</feature>
<organism evidence="18 19">
    <name type="scientific">Frieseomelitta varia</name>
    <dbReference type="NCBI Taxonomy" id="561572"/>
    <lineage>
        <taxon>Eukaryota</taxon>
        <taxon>Metazoa</taxon>
        <taxon>Ecdysozoa</taxon>
        <taxon>Arthropoda</taxon>
        <taxon>Hexapoda</taxon>
        <taxon>Insecta</taxon>
        <taxon>Pterygota</taxon>
        <taxon>Neoptera</taxon>
        <taxon>Endopterygota</taxon>
        <taxon>Hymenoptera</taxon>
        <taxon>Apocrita</taxon>
        <taxon>Aculeata</taxon>
        <taxon>Apoidea</taxon>
        <taxon>Anthophila</taxon>
        <taxon>Apidae</taxon>
        <taxon>Frieseomelitta</taxon>
    </lineage>
</organism>
<evidence type="ECO:0000259" key="16">
    <source>
        <dbReference type="PROSITE" id="PS51388"/>
    </source>
</evidence>
<dbReference type="GO" id="GO:0031623">
    <property type="term" value="P:receptor internalization"/>
    <property type="evidence" value="ECO:0007669"/>
    <property type="project" value="TreeGrafter"/>
</dbReference>
<evidence type="ECO:0000256" key="14">
    <source>
        <dbReference type="SAM" id="MobiDB-lite"/>
    </source>
</evidence>
<evidence type="ECO:0000313" key="19">
    <source>
        <dbReference type="Proteomes" id="UP000655588"/>
    </source>
</evidence>
<evidence type="ECO:0000259" key="17">
    <source>
        <dbReference type="PROSITE" id="PS51718"/>
    </source>
</evidence>
<evidence type="ECO:0000256" key="3">
    <source>
        <dbReference type="ARBA" id="ARBA00022490"/>
    </source>
</evidence>
<evidence type="ECO:0000259" key="15">
    <source>
        <dbReference type="PROSITE" id="PS50003"/>
    </source>
</evidence>
<feature type="region of interest" description="Disordered" evidence="14">
    <location>
        <begin position="559"/>
        <end position="584"/>
    </location>
</feature>
<comment type="similarity">
    <text evidence="13">Belongs to the TRAFAC class dynamin-like GTPase superfamily. Dynamin/Fzo/YdjA family.</text>
</comment>
<dbReference type="CDD" id="cd08771">
    <property type="entry name" value="DLP_1"/>
    <property type="match status" value="1"/>
</dbReference>
<dbReference type="EMBL" id="WNWW01000182">
    <property type="protein sequence ID" value="KAF3429084.1"/>
    <property type="molecule type" value="Genomic_DNA"/>
</dbReference>
<dbReference type="GO" id="GO:0005886">
    <property type="term" value="C:plasma membrane"/>
    <property type="evidence" value="ECO:0007669"/>
    <property type="project" value="TreeGrafter"/>
</dbReference>
<dbReference type="GO" id="GO:0005525">
    <property type="term" value="F:GTP binding"/>
    <property type="evidence" value="ECO:0007669"/>
    <property type="project" value="UniProtKB-KW"/>
</dbReference>
<dbReference type="SUPFAM" id="SSF50729">
    <property type="entry name" value="PH domain-like"/>
    <property type="match status" value="1"/>
</dbReference>
<dbReference type="GO" id="GO:0005874">
    <property type="term" value="C:microtubule"/>
    <property type="evidence" value="ECO:0007669"/>
    <property type="project" value="UniProtKB-KW"/>
</dbReference>
<evidence type="ECO:0000256" key="13">
    <source>
        <dbReference type="RuleBase" id="RU003932"/>
    </source>
</evidence>
<evidence type="ECO:0000256" key="11">
    <source>
        <dbReference type="ARBA" id="ARBA00048040"/>
    </source>
</evidence>
<feature type="domain" description="PH" evidence="15">
    <location>
        <begin position="420"/>
        <end position="557"/>
    </location>
</feature>